<gene>
    <name evidence="2" type="ORF">K443DRAFT_271112</name>
</gene>
<dbReference type="HOGENOM" id="CLU_2590118_0_0_1"/>
<feature type="region of interest" description="Disordered" evidence="1">
    <location>
        <begin position="53"/>
        <end position="80"/>
    </location>
</feature>
<proteinExistence type="predicted"/>
<organism evidence="2 3">
    <name type="scientific">Laccaria amethystina LaAM-08-1</name>
    <dbReference type="NCBI Taxonomy" id="1095629"/>
    <lineage>
        <taxon>Eukaryota</taxon>
        <taxon>Fungi</taxon>
        <taxon>Dikarya</taxon>
        <taxon>Basidiomycota</taxon>
        <taxon>Agaricomycotina</taxon>
        <taxon>Agaricomycetes</taxon>
        <taxon>Agaricomycetidae</taxon>
        <taxon>Agaricales</taxon>
        <taxon>Agaricineae</taxon>
        <taxon>Hydnangiaceae</taxon>
        <taxon>Laccaria</taxon>
    </lineage>
</organism>
<evidence type="ECO:0000313" key="2">
    <source>
        <dbReference type="EMBL" id="KIJ96885.1"/>
    </source>
</evidence>
<reference evidence="2 3" key="1">
    <citation type="submission" date="2014-04" db="EMBL/GenBank/DDBJ databases">
        <authorList>
            <consortium name="DOE Joint Genome Institute"/>
            <person name="Kuo A."/>
            <person name="Kohler A."/>
            <person name="Nagy L.G."/>
            <person name="Floudas D."/>
            <person name="Copeland A."/>
            <person name="Barry K.W."/>
            <person name="Cichocki N."/>
            <person name="Veneault-Fourrey C."/>
            <person name="LaButti K."/>
            <person name="Lindquist E.A."/>
            <person name="Lipzen A."/>
            <person name="Lundell T."/>
            <person name="Morin E."/>
            <person name="Murat C."/>
            <person name="Sun H."/>
            <person name="Tunlid A."/>
            <person name="Henrissat B."/>
            <person name="Grigoriev I.V."/>
            <person name="Hibbett D.S."/>
            <person name="Martin F."/>
            <person name="Nordberg H.P."/>
            <person name="Cantor M.N."/>
            <person name="Hua S.X."/>
        </authorList>
    </citation>
    <scope>NUCLEOTIDE SEQUENCE [LARGE SCALE GENOMIC DNA]</scope>
    <source>
        <strain evidence="2 3">LaAM-08-1</strain>
    </source>
</reference>
<sequence>MIIAGLRETKVQIDLSQYLTQYHENSHHFRITNVTEVVCTPLTRLRLVAGQAQLSGTSHQERQVDTEDDTDINVPATEGT</sequence>
<dbReference type="Proteomes" id="UP000054477">
    <property type="component" value="Unassembled WGS sequence"/>
</dbReference>
<reference evidence="3" key="2">
    <citation type="submission" date="2015-01" db="EMBL/GenBank/DDBJ databases">
        <title>Evolutionary Origins and Diversification of the Mycorrhizal Mutualists.</title>
        <authorList>
            <consortium name="DOE Joint Genome Institute"/>
            <consortium name="Mycorrhizal Genomics Consortium"/>
            <person name="Kohler A."/>
            <person name="Kuo A."/>
            <person name="Nagy L.G."/>
            <person name="Floudas D."/>
            <person name="Copeland A."/>
            <person name="Barry K.W."/>
            <person name="Cichocki N."/>
            <person name="Veneault-Fourrey C."/>
            <person name="LaButti K."/>
            <person name="Lindquist E.A."/>
            <person name="Lipzen A."/>
            <person name="Lundell T."/>
            <person name="Morin E."/>
            <person name="Murat C."/>
            <person name="Riley R."/>
            <person name="Ohm R."/>
            <person name="Sun H."/>
            <person name="Tunlid A."/>
            <person name="Henrissat B."/>
            <person name="Grigoriev I.V."/>
            <person name="Hibbett D.S."/>
            <person name="Martin F."/>
        </authorList>
    </citation>
    <scope>NUCLEOTIDE SEQUENCE [LARGE SCALE GENOMIC DNA]</scope>
    <source>
        <strain evidence="3">LaAM-08-1</strain>
    </source>
</reference>
<name>A0A0C9WWA8_9AGAR</name>
<evidence type="ECO:0000313" key="3">
    <source>
        <dbReference type="Proteomes" id="UP000054477"/>
    </source>
</evidence>
<evidence type="ECO:0000256" key="1">
    <source>
        <dbReference type="SAM" id="MobiDB-lite"/>
    </source>
</evidence>
<dbReference type="EMBL" id="KN838708">
    <property type="protein sequence ID" value="KIJ96885.1"/>
    <property type="molecule type" value="Genomic_DNA"/>
</dbReference>
<protein>
    <submittedName>
        <fullName evidence="2">Uncharacterized protein</fullName>
    </submittedName>
</protein>
<dbReference type="AlphaFoldDB" id="A0A0C9WWA8"/>
<accession>A0A0C9WWA8</accession>
<keyword evidence="3" id="KW-1185">Reference proteome</keyword>